<evidence type="ECO:0000256" key="4">
    <source>
        <dbReference type="PROSITE-ProRule" id="PRU00723"/>
    </source>
</evidence>
<dbReference type="PANTHER" id="PTHR46582:SF1">
    <property type="entry name" value="ZINC FINGER CCCH DOMAIN-CONTAINING PROTEIN 18"/>
    <property type="match status" value="1"/>
</dbReference>
<feature type="compositionally biased region" description="Low complexity" evidence="5">
    <location>
        <begin position="54"/>
        <end position="64"/>
    </location>
</feature>
<keyword evidence="3 4" id="KW-0862">Zinc</keyword>
<feature type="compositionally biased region" description="Polar residues" evidence="5">
    <location>
        <begin position="771"/>
        <end position="796"/>
    </location>
</feature>
<feature type="region of interest" description="Disordered" evidence="5">
    <location>
        <begin position="535"/>
        <end position="919"/>
    </location>
</feature>
<proteinExistence type="predicted"/>
<evidence type="ECO:0000256" key="2">
    <source>
        <dbReference type="ARBA" id="ARBA00022771"/>
    </source>
</evidence>
<dbReference type="OrthoDB" id="10072532at2759"/>
<evidence type="ECO:0000313" key="10">
    <source>
        <dbReference type="EMBL" id="CAF3619313.1"/>
    </source>
</evidence>
<dbReference type="Proteomes" id="UP000681722">
    <property type="component" value="Unassembled WGS sequence"/>
</dbReference>
<feature type="compositionally biased region" description="Basic and acidic residues" evidence="5">
    <location>
        <begin position="674"/>
        <end position="683"/>
    </location>
</feature>
<feature type="compositionally biased region" description="Polar residues" evidence="5">
    <location>
        <begin position="591"/>
        <end position="600"/>
    </location>
</feature>
<dbReference type="InterPro" id="IPR041367">
    <property type="entry name" value="Znf-CCCH_4"/>
</dbReference>
<feature type="compositionally biased region" description="Acidic residues" evidence="5">
    <location>
        <begin position="174"/>
        <end position="185"/>
    </location>
</feature>
<evidence type="ECO:0000313" key="9">
    <source>
        <dbReference type="EMBL" id="CAF3584902.1"/>
    </source>
</evidence>
<feature type="compositionally biased region" description="Polar residues" evidence="5">
    <location>
        <begin position="608"/>
        <end position="622"/>
    </location>
</feature>
<protein>
    <recommendedName>
        <fullName evidence="6">C3H1-type domain-containing protein</fullName>
    </recommendedName>
</protein>
<dbReference type="EMBL" id="CAJOBC010000726">
    <property type="protein sequence ID" value="CAF3619313.1"/>
    <property type="molecule type" value="Genomic_DNA"/>
</dbReference>
<dbReference type="Proteomes" id="UP000677228">
    <property type="component" value="Unassembled WGS sequence"/>
</dbReference>
<dbReference type="InterPro" id="IPR036855">
    <property type="entry name" value="Znf_CCCH_sf"/>
</dbReference>
<evidence type="ECO:0000256" key="5">
    <source>
        <dbReference type="SAM" id="MobiDB-lite"/>
    </source>
</evidence>
<feature type="region of interest" description="Disordered" evidence="5">
    <location>
        <begin position="23"/>
        <end position="207"/>
    </location>
</feature>
<reference evidence="8" key="1">
    <citation type="submission" date="2021-02" db="EMBL/GenBank/DDBJ databases">
        <authorList>
            <person name="Nowell W R."/>
        </authorList>
    </citation>
    <scope>NUCLEOTIDE SEQUENCE</scope>
</reference>
<dbReference type="Proteomes" id="UP000663829">
    <property type="component" value="Unassembled WGS sequence"/>
</dbReference>
<feature type="compositionally biased region" description="Basic and acidic residues" evidence="5">
    <location>
        <begin position="707"/>
        <end position="722"/>
    </location>
</feature>
<dbReference type="SUPFAM" id="SSF90229">
    <property type="entry name" value="CCCH zinc finger"/>
    <property type="match status" value="1"/>
</dbReference>
<dbReference type="InterPro" id="IPR000571">
    <property type="entry name" value="Znf_CCCH"/>
</dbReference>
<dbReference type="GO" id="GO:0008270">
    <property type="term" value="F:zinc ion binding"/>
    <property type="evidence" value="ECO:0007669"/>
    <property type="project" value="UniProtKB-KW"/>
</dbReference>
<evidence type="ECO:0000256" key="3">
    <source>
        <dbReference type="ARBA" id="ARBA00022833"/>
    </source>
</evidence>
<sequence>MLVDIMEKSELETDDNCKQSKTVLPAKLRMKERSRSNTTDINDPENLDYEEEYSGTNNNNSNQEEVNKNLSGVAMDTDNLLLANDEMTGEEIEETSNILHEEENTDIAKDAVKTKKKLKEKSQSSTKKNHKTSKVIDKSNDEKIDHDDESKQDEEGELNSNHEDSSHDLAMGSDEGELDEGELEDGEIHETSTKKQHQPQTQHRRHLPAIRPSPIQHSLLHQREQQQPLANNNSISHIPLSSQQQKVHCRFFLQGRCHWGANCKYMHPNLNDTKNQSSYLEQSRNTNSPPSSAGTTWLSPQSAATAFFGNSSIVRNVAAIAAAAVASQQQASAAPATTSNTESAWERGLRSAKTLREQSMRRKQQDKDFNDKKFNLTLKDADEEKDPDEELVNIERPQVDYDDIMYHNNFEERWPMQQHSNPYNYHNPGTHIPPRLRHFDRDQLDRSGGSNFINYNQDRRIRQRDPYIDNKGDRKEKLKNSKSLQKSKDPSKKIHHTSQFPVPLSHHVPHQRYLDDEHQPQQLSSMARRADDWVDPWDRSRNNRRNTSRGRENSYTSSSGSSSRSSRPRRRSPSVTRSKPARQENVKNGEKQSSTLNIPSISVPPDGENQNVGKKQQTSSIVAPTERHKTTSNHHSSNGGNHSTSQQLGKKVSPNESRSTKFLPGRTISSHTLKKAEKAERPKSNYRHLNPQIYHQSQKEQLLNKDGNNEKKTIKKEGKRSDSSSSGTSSSSSASSSRVRPKAVSSTSSSRSSSSESEEKVKNRLAKENTMHSNKSVNTHTKPTMNRQVSSSGNRIKTSEKKESTSLGHTKSITSSRSGIINKDTINPKSSTSHNDKKRRDTSSSGSTTTKKLKTANHAINERKRTSPQPPPPPSTSISTSDSHKQSAHHHHKISNNTATDSTSMDSDSGKKKQKQKILKKLEEVEKLISQRTTKT</sequence>
<feature type="compositionally biased region" description="Basic and acidic residues" evidence="5">
    <location>
        <begin position="134"/>
        <end position="149"/>
    </location>
</feature>
<dbReference type="EMBL" id="CAJNOQ010000726">
    <property type="protein sequence ID" value="CAF0832219.1"/>
    <property type="molecule type" value="Genomic_DNA"/>
</dbReference>
<feature type="compositionally biased region" description="Low complexity" evidence="5">
    <location>
        <begin position="328"/>
        <end position="343"/>
    </location>
</feature>
<dbReference type="Proteomes" id="UP000682733">
    <property type="component" value="Unassembled WGS sequence"/>
</dbReference>
<feature type="compositionally biased region" description="Basic and acidic residues" evidence="5">
    <location>
        <begin position="581"/>
        <end position="590"/>
    </location>
</feature>
<feature type="compositionally biased region" description="Acidic residues" evidence="5">
    <location>
        <begin position="42"/>
        <end position="53"/>
    </location>
</feature>
<dbReference type="InterPro" id="IPR052647">
    <property type="entry name" value="Zinc_finger_CCCH-type"/>
</dbReference>
<comment type="caution">
    <text evidence="8">The sequence shown here is derived from an EMBL/GenBank/DDBJ whole genome shotgun (WGS) entry which is preliminary data.</text>
</comment>
<dbReference type="Pfam" id="PF18044">
    <property type="entry name" value="zf-CCCH_4"/>
    <property type="match status" value="1"/>
</dbReference>
<dbReference type="Gene3D" id="4.10.1000.10">
    <property type="entry name" value="Zinc finger, CCCH-type"/>
    <property type="match status" value="1"/>
</dbReference>
<feature type="region of interest" description="Disordered" evidence="5">
    <location>
        <begin position="441"/>
        <end position="505"/>
    </location>
</feature>
<evidence type="ECO:0000313" key="8">
    <source>
        <dbReference type="EMBL" id="CAF0832219.1"/>
    </source>
</evidence>
<gene>
    <name evidence="8" type="ORF">GPM918_LOCUS5115</name>
    <name evidence="7" type="ORF">OVA965_LOCUS4672</name>
    <name evidence="10" type="ORF">SRO942_LOCUS5115</name>
    <name evidence="9" type="ORF">TMI583_LOCUS4670</name>
</gene>
<evidence type="ECO:0000259" key="6">
    <source>
        <dbReference type="PROSITE" id="PS50103"/>
    </source>
</evidence>
<dbReference type="GO" id="GO:0003723">
    <property type="term" value="F:RNA binding"/>
    <property type="evidence" value="ECO:0007669"/>
    <property type="project" value="TreeGrafter"/>
</dbReference>
<feature type="compositionally biased region" description="Basic and acidic residues" evidence="5">
    <location>
        <begin position="757"/>
        <end position="770"/>
    </location>
</feature>
<feature type="region of interest" description="Disordered" evidence="5">
    <location>
        <begin position="356"/>
        <end position="375"/>
    </location>
</feature>
<accession>A0A813V6C0</accession>
<feature type="compositionally biased region" description="Basic and acidic residues" evidence="5">
    <location>
        <begin position="99"/>
        <end position="113"/>
    </location>
</feature>
<evidence type="ECO:0000313" key="7">
    <source>
        <dbReference type="EMBL" id="CAF0801541.1"/>
    </source>
</evidence>
<evidence type="ECO:0000256" key="1">
    <source>
        <dbReference type="ARBA" id="ARBA00022723"/>
    </source>
</evidence>
<feature type="region of interest" description="Disordered" evidence="5">
    <location>
        <begin position="328"/>
        <end position="349"/>
    </location>
</feature>
<dbReference type="PANTHER" id="PTHR46582">
    <property type="entry name" value="ZINC FINGER CCCH DOMAIN-CONTAINING PROTEIN 18"/>
    <property type="match status" value="1"/>
</dbReference>
<feature type="compositionally biased region" description="Low complexity" evidence="5">
    <location>
        <begin position="633"/>
        <end position="645"/>
    </location>
</feature>
<dbReference type="EMBL" id="CAJNOK010001248">
    <property type="protein sequence ID" value="CAF0801541.1"/>
    <property type="molecule type" value="Genomic_DNA"/>
</dbReference>
<name>A0A813V6C0_9BILA</name>
<keyword evidence="2 4" id="KW-0863">Zinc-finger</keyword>
<feature type="compositionally biased region" description="Basic residues" evidence="5">
    <location>
        <begin position="194"/>
        <end position="207"/>
    </location>
</feature>
<feature type="region of interest" description="Disordered" evidence="5">
    <location>
        <begin position="274"/>
        <end position="297"/>
    </location>
</feature>
<dbReference type="GO" id="GO:0071011">
    <property type="term" value="C:precatalytic spliceosome"/>
    <property type="evidence" value="ECO:0007669"/>
    <property type="project" value="TreeGrafter"/>
</dbReference>
<feature type="domain" description="C3H1-type" evidence="6">
    <location>
        <begin position="243"/>
        <end position="270"/>
    </location>
</feature>
<keyword evidence="1 4" id="KW-0479">Metal-binding</keyword>
<feature type="compositionally biased region" description="Low complexity" evidence="5">
    <location>
        <begin position="745"/>
        <end position="755"/>
    </location>
</feature>
<dbReference type="PROSITE" id="PS50103">
    <property type="entry name" value="ZF_C3H1"/>
    <property type="match status" value="1"/>
</dbReference>
<feature type="compositionally biased region" description="Low complexity" evidence="5">
    <location>
        <begin position="723"/>
        <end position="737"/>
    </location>
</feature>
<feature type="compositionally biased region" description="Polar residues" evidence="5">
    <location>
        <begin position="805"/>
        <end position="833"/>
    </location>
</feature>
<feature type="compositionally biased region" description="Low complexity" evidence="5">
    <location>
        <begin position="553"/>
        <end position="565"/>
    </location>
</feature>
<dbReference type="EMBL" id="CAJOBA010001248">
    <property type="protein sequence ID" value="CAF3584902.1"/>
    <property type="molecule type" value="Genomic_DNA"/>
</dbReference>
<feature type="compositionally biased region" description="Low complexity" evidence="5">
    <location>
        <begin position="895"/>
        <end position="907"/>
    </location>
</feature>
<evidence type="ECO:0000313" key="11">
    <source>
        <dbReference type="Proteomes" id="UP000663829"/>
    </source>
</evidence>
<keyword evidence="11" id="KW-1185">Reference proteome</keyword>
<organism evidence="8 11">
    <name type="scientific">Didymodactylos carnosus</name>
    <dbReference type="NCBI Taxonomy" id="1234261"/>
    <lineage>
        <taxon>Eukaryota</taxon>
        <taxon>Metazoa</taxon>
        <taxon>Spiralia</taxon>
        <taxon>Gnathifera</taxon>
        <taxon>Rotifera</taxon>
        <taxon>Eurotatoria</taxon>
        <taxon>Bdelloidea</taxon>
        <taxon>Philodinida</taxon>
        <taxon>Philodinidae</taxon>
        <taxon>Didymodactylos</taxon>
    </lineage>
</organism>
<feature type="zinc finger region" description="C3H1-type" evidence="4">
    <location>
        <begin position="243"/>
        <end position="270"/>
    </location>
</feature>
<feature type="compositionally biased region" description="Basic and acidic residues" evidence="5">
    <location>
        <begin position="457"/>
        <end position="479"/>
    </location>
</feature>
<dbReference type="AlphaFoldDB" id="A0A813V6C0"/>